<organism evidence="2 3">
    <name type="scientific">Stentor coeruleus</name>
    <dbReference type="NCBI Taxonomy" id="5963"/>
    <lineage>
        <taxon>Eukaryota</taxon>
        <taxon>Sar</taxon>
        <taxon>Alveolata</taxon>
        <taxon>Ciliophora</taxon>
        <taxon>Postciliodesmatophora</taxon>
        <taxon>Heterotrichea</taxon>
        <taxon>Heterotrichida</taxon>
        <taxon>Stentoridae</taxon>
        <taxon>Stentor</taxon>
    </lineage>
</organism>
<feature type="transmembrane region" description="Helical" evidence="1">
    <location>
        <begin position="32"/>
        <end position="53"/>
    </location>
</feature>
<keyword evidence="1" id="KW-0472">Membrane</keyword>
<protein>
    <submittedName>
        <fullName evidence="2">Uncharacterized protein</fullName>
    </submittedName>
</protein>
<name>A0A1R2BNA4_9CILI</name>
<keyword evidence="1" id="KW-0812">Transmembrane</keyword>
<feature type="transmembrane region" description="Helical" evidence="1">
    <location>
        <begin position="161"/>
        <end position="180"/>
    </location>
</feature>
<accession>A0A1R2BNA4</accession>
<reference evidence="2 3" key="1">
    <citation type="submission" date="2016-11" db="EMBL/GenBank/DDBJ databases">
        <title>The macronuclear genome of Stentor coeruleus: a giant cell with tiny introns.</title>
        <authorList>
            <person name="Slabodnick M."/>
            <person name="Ruby J.G."/>
            <person name="Reiff S.B."/>
            <person name="Swart E.C."/>
            <person name="Gosai S."/>
            <person name="Prabakaran S."/>
            <person name="Witkowska E."/>
            <person name="Larue G.E."/>
            <person name="Fisher S."/>
            <person name="Freeman R.M."/>
            <person name="Gunawardena J."/>
            <person name="Chu W."/>
            <person name="Stover N.A."/>
            <person name="Gregory B.D."/>
            <person name="Nowacki M."/>
            <person name="Derisi J."/>
            <person name="Roy S.W."/>
            <person name="Marshall W.F."/>
            <person name="Sood P."/>
        </authorList>
    </citation>
    <scope>NUCLEOTIDE SEQUENCE [LARGE SCALE GENOMIC DNA]</scope>
    <source>
        <strain evidence="2">WM001</strain>
    </source>
</reference>
<comment type="caution">
    <text evidence="2">The sequence shown here is derived from an EMBL/GenBank/DDBJ whole genome shotgun (WGS) entry which is preliminary data.</text>
</comment>
<dbReference type="OrthoDB" id="10468407at2759"/>
<dbReference type="EMBL" id="MPUH01000530">
    <property type="protein sequence ID" value="OMJ78261.1"/>
    <property type="molecule type" value="Genomic_DNA"/>
</dbReference>
<evidence type="ECO:0000313" key="3">
    <source>
        <dbReference type="Proteomes" id="UP000187209"/>
    </source>
</evidence>
<feature type="transmembrane region" description="Helical" evidence="1">
    <location>
        <begin position="131"/>
        <end position="155"/>
    </location>
</feature>
<gene>
    <name evidence="2" type="ORF">SteCoe_21936</name>
</gene>
<evidence type="ECO:0000256" key="1">
    <source>
        <dbReference type="SAM" id="Phobius"/>
    </source>
</evidence>
<feature type="transmembrane region" description="Helical" evidence="1">
    <location>
        <begin position="88"/>
        <end position="110"/>
    </location>
</feature>
<dbReference type="Proteomes" id="UP000187209">
    <property type="component" value="Unassembled WGS sequence"/>
</dbReference>
<keyword evidence="3" id="KW-1185">Reference proteome</keyword>
<evidence type="ECO:0000313" key="2">
    <source>
        <dbReference type="EMBL" id="OMJ78261.1"/>
    </source>
</evidence>
<dbReference type="AlphaFoldDB" id="A0A1R2BNA4"/>
<proteinExistence type="predicted"/>
<sequence>MCINYVYITIMSLYASGWLRKLYKRQLRGLRLVYRIPLMTTLSLLLAILVLIIDMFTAKLIGETSQTIFSKIQYEYMMPICMKILPDLAYLGVVVSFYVISATVVDTTVYDSVEYYVKNYQTHPEKITYMCFNILTQGLLLTIGYFSLFITLIKLATWQAFVWDDAGFILVISSILAGAMKYPKRSAAKWNDLFLNSYAIFCSLKGTIIAVKYLCGTG</sequence>
<keyword evidence="1" id="KW-1133">Transmembrane helix</keyword>